<dbReference type="SUPFAM" id="SSF53383">
    <property type="entry name" value="PLP-dependent transferases"/>
    <property type="match status" value="1"/>
</dbReference>
<evidence type="ECO:0000313" key="5">
    <source>
        <dbReference type="EMBL" id="SDB83119.1"/>
    </source>
</evidence>
<evidence type="ECO:0000259" key="4">
    <source>
        <dbReference type="Pfam" id="PF00155"/>
    </source>
</evidence>
<dbReference type="PANTHER" id="PTHR42832:SF3">
    <property type="entry name" value="L-GLUTAMINE--4-(METHYLSULFANYL)-2-OXOBUTANOATE AMINOTRANSFERASE"/>
    <property type="match status" value="1"/>
</dbReference>
<dbReference type="Pfam" id="PF00155">
    <property type="entry name" value="Aminotran_1_2"/>
    <property type="match status" value="1"/>
</dbReference>
<organism evidence="5 6">
    <name type="scientific">Pelagirhabdus alkalitolerans</name>
    <dbReference type="NCBI Taxonomy" id="1612202"/>
    <lineage>
        <taxon>Bacteria</taxon>
        <taxon>Bacillati</taxon>
        <taxon>Bacillota</taxon>
        <taxon>Bacilli</taxon>
        <taxon>Bacillales</taxon>
        <taxon>Bacillaceae</taxon>
        <taxon>Pelagirhabdus</taxon>
    </lineage>
</organism>
<dbReference type="InterPro" id="IPR015421">
    <property type="entry name" value="PyrdxlP-dep_Trfase_major"/>
</dbReference>
<keyword evidence="2 5" id="KW-0032">Aminotransferase</keyword>
<dbReference type="GO" id="GO:0030170">
    <property type="term" value="F:pyridoxal phosphate binding"/>
    <property type="evidence" value="ECO:0007669"/>
    <property type="project" value="InterPro"/>
</dbReference>
<keyword evidence="3 5" id="KW-0808">Transferase</keyword>
<dbReference type="InterPro" id="IPR015424">
    <property type="entry name" value="PyrdxlP-dep_Trfase"/>
</dbReference>
<dbReference type="STRING" id="1612202.SAMN05421734_101279"/>
<dbReference type="EMBL" id="FMYI01000001">
    <property type="protein sequence ID" value="SDB83119.1"/>
    <property type="molecule type" value="Genomic_DNA"/>
</dbReference>
<evidence type="ECO:0000256" key="2">
    <source>
        <dbReference type="ARBA" id="ARBA00022576"/>
    </source>
</evidence>
<gene>
    <name evidence="5" type="ORF">SAMN05421734_101279</name>
</gene>
<evidence type="ECO:0000313" key="6">
    <source>
        <dbReference type="Proteomes" id="UP000242949"/>
    </source>
</evidence>
<accession>A0A1G6GMF4</accession>
<dbReference type="PANTHER" id="PTHR42832">
    <property type="entry name" value="AMINO ACID AMINOTRANSFERASE"/>
    <property type="match status" value="1"/>
</dbReference>
<evidence type="ECO:0000256" key="1">
    <source>
        <dbReference type="ARBA" id="ARBA00001933"/>
    </source>
</evidence>
<dbReference type="InterPro" id="IPR050881">
    <property type="entry name" value="LL-DAP_aminotransferase"/>
</dbReference>
<sequence>MRSFESSDAIKRLPDQFFASLVKRVKEMQEKGYDLINLGQGNPDLPTPERIIRVMQEASTRKQHHQYSPFQGYRFLKEAVATYYQNEYNVSLDPETEVAILPGSKTGLVELSQCLLNPGDTALVPDPGYPDYLSGIALANVQAEMMPLKEEHDFLPQYDQIEPSILEKAKLMFLNYPNNPTAAVADQAFFNETVELAKKHHIAVCHDFAYATIGFDQQKPISFMQTEGAKDVGVEMFTLSKAYNMAGWRVGFAVGNPSIIAQLEAIQDHLYVSLFGAIQEAAAEALSGPQEDTKALTKTYQNRRDIFINTLRQAGWDVQAPKGTFFCWLKVPDGFTSQSFSDYLLNHAHVVTAPGNGFGDYGEGYVRCSLVTSEERLKKAATRIQQLGLF</sequence>
<dbReference type="Gene3D" id="3.40.640.10">
    <property type="entry name" value="Type I PLP-dependent aspartate aminotransferase-like (Major domain)"/>
    <property type="match status" value="1"/>
</dbReference>
<proteinExistence type="predicted"/>
<dbReference type="InterPro" id="IPR004839">
    <property type="entry name" value="Aminotransferase_I/II_large"/>
</dbReference>
<reference evidence="6" key="1">
    <citation type="submission" date="2016-09" db="EMBL/GenBank/DDBJ databases">
        <authorList>
            <person name="Varghese N."/>
            <person name="Submissions S."/>
        </authorList>
    </citation>
    <scope>NUCLEOTIDE SEQUENCE [LARGE SCALE GENOMIC DNA]</scope>
    <source>
        <strain evidence="6">S5</strain>
    </source>
</reference>
<dbReference type="Gene3D" id="3.90.1150.10">
    <property type="entry name" value="Aspartate Aminotransferase, domain 1"/>
    <property type="match status" value="1"/>
</dbReference>
<name>A0A1G6GMF4_9BACI</name>
<comment type="cofactor">
    <cofactor evidence="1">
        <name>pyridoxal 5'-phosphate</name>
        <dbReference type="ChEBI" id="CHEBI:597326"/>
    </cofactor>
</comment>
<keyword evidence="6" id="KW-1185">Reference proteome</keyword>
<dbReference type="RefSeq" id="WP_090792160.1">
    <property type="nucleotide sequence ID" value="NZ_FMYI01000001.1"/>
</dbReference>
<feature type="domain" description="Aminotransferase class I/classII large" evidence="4">
    <location>
        <begin position="34"/>
        <end position="384"/>
    </location>
</feature>
<dbReference type="GO" id="GO:0008483">
    <property type="term" value="F:transaminase activity"/>
    <property type="evidence" value="ECO:0007669"/>
    <property type="project" value="UniProtKB-KW"/>
</dbReference>
<protein>
    <submittedName>
        <fullName evidence="5">Aminotransferase</fullName>
    </submittedName>
</protein>
<evidence type="ECO:0000256" key="3">
    <source>
        <dbReference type="ARBA" id="ARBA00022679"/>
    </source>
</evidence>
<dbReference type="NCBIfam" id="NF005977">
    <property type="entry name" value="PRK08068.1"/>
    <property type="match status" value="1"/>
</dbReference>
<dbReference type="InterPro" id="IPR015422">
    <property type="entry name" value="PyrdxlP-dep_Trfase_small"/>
</dbReference>
<dbReference type="CDD" id="cd00609">
    <property type="entry name" value="AAT_like"/>
    <property type="match status" value="1"/>
</dbReference>
<dbReference type="Proteomes" id="UP000242949">
    <property type="component" value="Unassembled WGS sequence"/>
</dbReference>
<dbReference type="AlphaFoldDB" id="A0A1G6GMF4"/>
<dbReference type="OrthoDB" id="9802328at2"/>